<dbReference type="InterPro" id="IPR036866">
    <property type="entry name" value="RibonucZ/Hydroxyglut_hydro"/>
</dbReference>
<keyword evidence="2" id="KW-1003">Cell membrane</keyword>
<dbReference type="Gene3D" id="3.60.15.10">
    <property type="entry name" value="Ribonuclease Z/Hydroxyacylglutathione hydrolase-like"/>
    <property type="match status" value="1"/>
</dbReference>
<accession>A0ABX6YDW8</accession>
<name>A0ABX6YDW8_9MICO</name>
<dbReference type="SMART" id="SM00849">
    <property type="entry name" value="Lactamase_B"/>
    <property type="match status" value="1"/>
</dbReference>
<evidence type="ECO:0000313" key="8">
    <source>
        <dbReference type="EMBL" id="QPZ37003.1"/>
    </source>
</evidence>
<dbReference type="Pfam" id="PF03772">
    <property type="entry name" value="Competence"/>
    <property type="match status" value="1"/>
</dbReference>
<dbReference type="InterPro" id="IPR004477">
    <property type="entry name" value="ComEC_N"/>
</dbReference>
<feature type="transmembrane region" description="Helical" evidence="6">
    <location>
        <begin position="449"/>
        <end position="471"/>
    </location>
</feature>
<keyword evidence="9" id="KW-1185">Reference proteome</keyword>
<dbReference type="EMBL" id="CP061169">
    <property type="protein sequence ID" value="QPZ37003.1"/>
    <property type="molecule type" value="Genomic_DNA"/>
</dbReference>
<feature type="transmembrane region" description="Helical" evidence="6">
    <location>
        <begin position="50"/>
        <end position="69"/>
    </location>
</feature>
<evidence type="ECO:0000256" key="3">
    <source>
        <dbReference type="ARBA" id="ARBA00022692"/>
    </source>
</evidence>
<feature type="transmembrane region" description="Helical" evidence="6">
    <location>
        <begin position="258"/>
        <end position="275"/>
    </location>
</feature>
<dbReference type="InterPro" id="IPR001279">
    <property type="entry name" value="Metallo-B-lactamas"/>
</dbReference>
<comment type="subcellular location">
    <subcellularLocation>
        <location evidence="1">Cell membrane</location>
        <topology evidence="1">Multi-pass membrane protein</topology>
    </subcellularLocation>
</comment>
<evidence type="ECO:0000256" key="2">
    <source>
        <dbReference type="ARBA" id="ARBA00022475"/>
    </source>
</evidence>
<evidence type="ECO:0000313" key="9">
    <source>
        <dbReference type="Proteomes" id="UP000662814"/>
    </source>
</evidence>
<protein>
    <submittedName>
        <fullName evidence="8">ComEC/Rec2 family competence protein</fullName>
    </submittedName>
</protein>
<feature type="transmembrane region" description="Helical" evidence="6">
    <location>
        <begin position="383"/>
        <end position="409"/>
    </location>
</feature>
<feature type="transmembrane region" description="Helical" evidence="6">
    <location>
        <begin position="304"/>
        <end position="321"/>
    </location>
</feature>
<dbReference type="InterPro" id="IPR052159">
    <property type="entry name" value="Competence_DNA_uptake"/>
</dbReference>
<feature type="transmembrane region" description="Helical" evidence="6">
    <location>
        <begin position="416"/>
        <end position="437"/>
    </location>
</feature>
<feature type="transmembrane region" description="Helical" evidence="6">
    <location>
        <begin position="26"/>
        <end position="43"/>
    </location>
</feature>
<feature type="transmembrane region" description="Helical" evidence="6">
    <location>
        <begin position="231"/>
        <end position="251"/>
    </location>
</feature>
<dbReference type="PANTHER" id="PTHR30619:SF1">
    <property type="entry name" value="RECOMBINATION PROTEIN 2"/>
    <property type="match status" value="1"/>
</dbReference>
<dbReference type="PANTHER" id="PTHR30619">
    <property type="entry name" value="DNA INTERNALIZATION/COMPETENCE PROTEIN COMEC/REC2"/>
    <property type="match status" value="1"/>
</dbReference>
<keyword evidence="4 6" id="KW-1133">Transmembrane helix</keyword>
<dbReference type="InterPro" id="IPR035681">
    <property type="entry name" value="ComA-like_MBL"/>
</dbReference>
<keyword evidence="5 6" id="KW-0472">Membrane</keyword>
<dbReference type="NCBIfam" id="TIGR00360">
    <property type="entry name" value="ComEC_N-term"/>
    <property type="match status" value="1"/>
</dbReference>
<dbReference type="SUPFAM" id="SSF56281">
    <property type="entry name" value="Metallo-hydrolase/oxidoreductase"/>
    <property type="match status" value="1"/>
</dbReference>
<dbReference type="Proteomes" id="UP000662814">
    <property type="component" value="Chromosome"/>
</dbReference>
<reference evidence="8 9" key="1">
    <citation type="submission" date="2020-12" db="EMBL/GenBank/DDBJ databases">
        <title>Microbacterium sp. HY060.</title>
        <authorList>
            <person name="Zhou J."/>
        </authorList>
    </citation>
    <scope>NUCLEOTIDE SEQUENCE [LARGE SCALE GENOMIC DNA]</scope>
    <source>
        <strain evidence="8 9">HY60</strain>
    </source>
</reference>
<evidence type="ECO:0000259" key="7">
    <source>
        <dbReference type="SMART" id="SM00849"/>
    </source>
</evidence>
<sequence length="762" mass="78333">MRMLVPAVGAWLAALVAVGLQTSFVVWLICIIVAGALTVWCVFSGQGGFTALLAISLGVAAFVSFSASISADQRRPDHLIEAASADRSVEIVARIDGLANATDRGPGQIRVEATLITLDGGALRVPATLFGQTKRDAVAIGSTVEATGRVLLTEPSDASSALFFADEPVTVTSPPPWYLAWADSMRRGFVDLCSDLPGDGGHLLPGLAVGDTSTVSLELDAAMKASSLSHLTAVSGANCAIVVAFAILLLGRMGAGRVLRVIAALVVLLAFVILVTPQSSVVRASVMASLALLVHLTGRPSGGVPVLAGSVILMLCVDPWYAYDAGFALSVLATAGLLLLTRPLAAVLGRVLPRGLAMVIAVPLAAQLACQPILILLSSTISVYGVAANILAAPAAPIGTVVGLIACLATPALPAVAMLLAWIAYLPSAWIAGVATVTSSLPIAQMPWIPGPFGAVVLAAATALACTLAMLPRWRSHWSGKALVGGLCICIGVYGGTVATPSLSQALSRPQDWIVAACDIGQGDALVLRAGGGVIMVDTGPDPALVSTCLDDLDIKTIDLLVLTHYDADHAGGVAGVVSRTDRVFVQAVHDEAGERTTRVLESAGIPVDVVTRGEHGTVGTIDFTVIWPESRELTGNAGSIVLSVTISDTRIVLLGDLGETEQAALLSRMSAHTDTDIVKVAHHGSPDQSAALYERLEASLAIISVGADNTYGHPNDETIDELRTAGSTVLRTDLRGMILISPGAPAYSVWSQKSVPDGAGG</sequence>
<dbReference type="RefSeq" id="WP_166990116.1">
    <property type="nucleotide sequence ID" value="NZ_CP061169.1"/>
</dbReference>
<dbReference type="CDD" id="cd07731">
    <property type="entry name" value="ComA-like_MBL-fold"/>
    <property type="match status" value="1"/>
</dbReference>
<evidence type="ECO:0000256" key="6">
    <source>
        <dbReference type="SAM" id="Phobius"/>
    </source>
</evidence>
<feature type="transmembrane region" description="Helical" evidence="6">
    <location>
        <begin position="355"/>
        <end position="377"/>
    </location>
</feature>
<feature type="domain" description="Metallo-beta-lactamase" evidence="7">
    <location>
        <begin position="522"/>
        <end position="683"/>
    </location>
</feature>
<dbReference type="Pfam" id="PF00753">
    <property type="entry name" value="Lactamase_B"/>
    <property type="match status" value="1"/>
</dbReference>
<proteinExistence type="predicted"/>
<evidence type="ECO:0000256" key="1">
    <source>
        <dbReference type="ARBA" id="ARBA00004651"/>
    </source>
</evidence>
<feature type="transmembrane region" description="Helical" evidence="6">
    <location>
        <begin position="327"/>
        <end position="348"/>
    </location>
</feature>
<feature type="transmembrane region" description="Helical" evidence="6">
    <location>
        <begin position="483"/>
        <end position="503"/>
    </location>
</feature>
<gene>
    <name evidence="8" type="ORF">HCR76_08895</name>
</gene>
<keyword evidence="3 6" id="KW-0812">Transmembrane</keyword>
<evidence type="ECO:0000256" key="4">
    <source>
        <dbReference type="ARBA" id="ARBA00022989"/>
    </source>
</evidence>
<organism evidence="8 9">
    <name type="scientific">Paramicrobacterium chengjingii</name>
    <dbReference type="NCBI Taxonomy" id="2769067"/>
    <lineage>
        <taxon>Bacteria</taxon>
        <taxon>Bacillati</taxon>
        <taxon>Actinomycetota</taxon>
        <taxon>Actinomycetes</taxon>
        <taxon>Micrococcales</taxon>
        <taxon>Microbacteriaceae</taxon>
        <taxon>Paramicrobacterium</taxon>
    </lineage>
</organism>
<evidence type="ECO:0000256" key="5">
    <source>
        <dbReference type="ARBA" id="ARBA00023136"/>
    </source>
</evidence>